<accession>A0A2J8AHY0</accession>
<feature type="transmembrane region" description="Helical" evidence="2">
    <location>
        <begin position="245"/>
        <end position="267"/>
    </location>
</feature>
<comment type="caution">
    <text evidence="3">The sequence shown here is derived from an EMBL/GenBank/DDBJ whole genome shotgun (WGS) entry which is preliminary data.</text>
</comment>
<gene>
    <name evidence="3" type="ORF">TSOC_000989</name>
</gene>
<evidence type="ECO:0000256" key="2">
    <source>
        <dbReference type="SAM" id="Phobius"/>
    </source>
</evidence>
<feature type="compositionally biased region" description="Low complexity" evidence="1">
    <location>
        <begin position="65"/>
        <end position="75"/>
    </location>
</feature>
<feature type="region of interest" description="Disordered" evidence="1">
    <location>
        <begin position="46"/>
        <end position="85"/>
    </location>
</feature>
<name>A0A2J8AHY0_9CHLO</name>
<evidence type="ECO:0000313" key="3">
    <source>
        <dbReference type="EMBL" id="PNH12133.1"/>
    </source>
</evidence>
<dbReference type="Proteomes" id="UP000236333">
    <property type="component" value="Unassembled WGS sequence"/>
</dbReference>
<dbReference type="AlphaFoldDB" id="A0A2J8AHY0"/>
<evidence type="ECO:0000256" key="1">
    <source>
        <dbReference type="SAM" id="MobiDB-lite"/>
    </source>
</evidence>
<feature type="compositionally biased region" description="Low complexity" evidence="1">
    <location>
        <begin position="166"/>
        <end position="176"/>
    </location>
</feature>
<feature type="compositionally biased region" description="Pro residues" evidence="1">
    <location>
        <begin position="53"/>
        <end position="64"/>
    </location>
</feature>
<feature type="transmembrane region" description="Helical" evidence="2">
    <location>
        <begin position="279"/>
        <end position="302"/>
    </location>
</feature>
<evidence type="ECO:0000313" key="4">
    <source>
        <dbReference type="Proteomes" id="UP000236333"/>
    </source>
</evidence>
<proteinExistence type="predicted"/>
<dbReference type="OrthoDB" id="544240at2759"/>
<feature type="region of interest" description="Disordered" evidence="1">
    <location>
        <begin position="162"/>
        <end position="205"/>
    </location>
</feature>
<keyword evidence="2" id="KW-1133">Transmembrane helix</keyword>
<keyword evidence="4" id="KW-1185">Reference proteome</keyword>
<organism evidence="3 4">
    <name type="scientific">Tetrabaena socialis</name>
    <dbReference type="NCBI Taxonomy" id="47790"/>
    <lineage>
        <taxon>Eukaryota</taxon>
        <taxon>Viridiplantae</taxon>
        <taxon>Chlorophyta</taxon>
        <taxon>core chlorophytes</taxon>
        <taxon>Chlorophyceae</taxon>
        <taxon>CS clade</taxon>
        <taxon>Chlamydomonadales</taxon>
        <taxon>Tetrabaenaceae</taxon>
        <taxon>Tetrabaena</taxon>
    </lineage>
</organism>
<keyword evidence="2" id="KW-0472">Membrane</keyword>
<reference evidence="3 4" key="1">
    <citation type="journal article" date="2017" name="Mol. Biol. Evol.">
        <title>The 4-celled Tetrabaena socialis nuclear genome reveals the essential components for genetic control of cell number at the origin of multicellularity in the volvocine lineage.</title>
        <authorList>
            <person name="Featherston J."/>
            <person name="Arakaki Y."/>
            <person name="Hanschen E.R."/>
            <person name="Ferris P.J."/>
            <person name="Michod R.E."/>
            <person name="Olson B.J.S.C."/>
            <person name="Nozaki H."/>
            <person name="Durand P.M."/>
        </authorList>
    </citation>
    <scope>NUCLEOTIDE SEQUENCE [LARGE SCALE GENOMIC DNA]</scope>
    <source>
        <strain evidence="3 4">NIES-571</strain>
    </source>
</reference>
<evidence type="ECO:0008006" key="5">
    <source>
        <dbReference type="Google" id="ProtNLM"/>
    </source>
</evidence>
<sequence length="334" mass="34096">MPTGSRTRICTLQVPVRPGVCRTYFKFGIGKAPTAPAAPEAAPGVKGAAAAAPQPPAPAAPAAPPAGAGAAPPAGAKEEATHTGKKKGGGGLFALLGKAPHWLVGGQLLADQDVLMMCRQEVLMRRQGLGRRDYNLNSRSDEGISAINRWLDLAGYPDSLWGPGSGTSSSSTTKGGSSSGGSGSGDTVPGQRQQQQQQKVPAAGQTYASWPEQELSLEAMLSRRERHVQHCAVCRKGLEQVTAACVALTVAAGLAAGLAAVLGMAAAMSPRGLAAVGGWAPLAGAAVVAAALAVAAVKGWWFREDRFESGVRTWRRIGGYSALGIKPLPKPAGK</sequence>
<dbReference type="EMBL" id="PGGS01000015">
    <property type="protein sequence ID" value="PNH12133.1"/>
    <property type="molecule type" value="Genomic_DNA"/>
</dbReference>
<protein>
    <recommendedName>
        <fullName evidence="5">Pheophorbide a oxygenase domain-containing protein</fullName>
    </recommendedName>
</protein>
<keyword evidence="2" id="KW-0812">Transmembrane</keyword>